<feature type="region of interest" description="Disordered" evidence="1">
    <location>
        <begin position="38"/>
        <end position="62"/>
    </location>
</feature>
<sequence length="62" mass="6177">MSHPSAIDAIVLTLPIHLSRKDIRMEIINLILSLLGGGDSGSSGGSSDLGSLSSLLGGGSSD</sequence>
<gene>
    <name evidence="2" type="ORF">GCM10009855_08900</name>
</gene>
<dbReference type="EMBL" id="BAAARB010000003">
    <property type="protein sequence ID" value="GAA2371807.1"/>
    <property type="molecule type" value="Genomic_DNA"/>
</dbReference>
<dbReference type="Proteomes" id="UP001501170">
    <property type="component" value="Unassembled WGS sequence"/>
</dbReference>
<evidence type="ECO:0000313" key="3">
    <source>
        <dbReference type="Proteomes" id="UP001501170"/>
    </source>
</evidence>
<proteinExistence type="predicted"/>
<reference evidence="2 3" key="1">
    <citation type="journal article" date="2019" name="Int. J. Syst. Evol. Microbiol.">
        <title>The Global Catalogue of Microorganisms (GCM) 10K type strain sequencing project: providing services to taxonomists for standard genome sequencing and annotation.</title>
        <authorList>
            <consortium name="The Broad Institute Genomics Platform"/>
            <consortium name="The Broad Institute Genome Sequencing Center for Infectious Disease"/>
            <person name="Wu L."/>
            <person name="Ma J."/>
        </authorList>
    </citation>
    <scope>NUCLEOTIDE SEQUENCE [LARGE SCALE GENOMIC DNA]</scope>
    <source>
        <strain evidence="2 3">JCM 16227</strain>
    </source>
</reference>
<evidence type="ECO:0000313" key="2">
    <source>
        <dbReference type="EMBL" id="GAA2371807.1"/>
    </source>
</evidence>
<feature type="compositionally biased region" description="Low complexity" evidence="1">
    <location>
        <begin position="45"/>
        <end position="55"/>
    </location>
</feature>
<name>A0ABN3H7T2_9ACTN</name>
<accession>A0ABN3H7T2</accession>
<organism evidence="2 3">
    <name type="scientific">Gordonia cholesterolivorans</name>
    <dbReference type="NCBI Taxonomy" id="559625"/>
    <lineage>
        <taxon>Bacteria</taxon>
        <taxon>Bacillati</taxon>
        <taxon>Actinomycetota</taxon>
        <taxon>Actinomycetes</taxon>
        <taxon>Mycobacteriales</taxon>
        <taxon>Gordoniaceae</taxon>
        <taxon>Gordonia</taxon>
    </lineage>
</organism>
<protein>
    <submittedName>
        <fullName evidence="2">Uncharacterized protein</fullName>
    </submittedName>
</protein>
<evidence type="ECO:0000256" key="1">
    <source>
        <dbReference type="SAM" id="MobiDB-lite"/>
    </source>
</evidence>
<keyword evidence="3" id="KW-1185">Reference proteome</keyword>
<comment type="caution">
    <text evidence="2">The sequence shown here is derived from an EMBL/GenBank/DDBJ whole genome shotgun (WGS) entry which is preliminary data.</text>
</comment>